<feature type="domain" description="Methyltransferase type 11" evidence="1">
    <location>
        <begin position="51"/>
        <end position="147"/>
    </location>
</feature>
<organism evidence="2 3">
    <name type="scientific">Pseudochelatococcus contaminans</name>
    <dbReference type="NCBI Taxonomy" id="1538103"/>
    <lineage>
        <taxon>Bacteria</taxon>
        <taxon>Pseudomonadati</taxon>
        <taxon>Pseudomonadota</taxon>
        <taxon>Alphaproteobacteria</taxon>
        <taxon>Hyphomicrobiales</taxon>
        <taxon>Chelatococcaceae</taxon>
        <taxon>Pseudochelatococcus</taxon>
    </lineage>
</organism>
<keyword evidence="2" id="KW-0808">Transferase</keyword>
<gene>
    <name evidence="2" type="ORF">FHS81_000005</name>
</gene>
<dbReference type="GO" id="GO:0004608">
    <property type="term" value="F:phosphatidylethanolamine N-methyltransferase activity"/>
    <property type="evidence" value="ECO:0007669"/>
    <property type="project" value="UniProtKB-EC"/>
</dbReference>
<dbReference type="EMBL" id="JACICC010000001">
    <property type="protein sequence ID" value="MBB3807951.1"/>
    <property type="molecule type" value="Genomic_DNA"/>
</dbReference>
<dbReference type="PANTHER" id="PTHR42912:SF80">
    <property type="entry name" value="METHYLTRANSFERASE DOMAIN-CONTAINING PROTEIN"/>
    <property type="match status" value="1"/>
</dbReference>
<name>A0A7W6EE02_9HYPH</name>
<dbReference type="EC" id="2.1.1.17" evidence="2"/>
<comment type="caution">
    <text evidence="2">The sequence shown here is derived from an EMBL/GenBank/DDBJ whole genome shotgun (WGS) entry which is preliminary data.</text>
</comment>
<reference evidence="2 3" key="1">
    <citation type="submission" date="2020-08" db="EMBL/GenBank/DDBJ databases">
        <title>Genomic Encyclopedia of Type Strains, Phase IV (KMG-IV): sequencing the most valuable type-strain genomes for metagenomic binning, comparative biology and taxonomic classification.</title>
        <authorList>
            <person name="Goeker M."/>
        </authorList>
    </citation>
    <scope>NUCLEOTIDE SEQUENCE [LARGE SCALE GENOMIC DNA]</scope>
    <source>
        <strain evidence="2 3">DSM 28760</strain>
    </source>
</reference>
<evidence type="ECO:0000313" key="2">
    <source>
        <dbReference type="EMBL" id="MBB3807951.1"/>
    </source>
</evidence>
<protein>
    <submittedName>
        <fullName evidence="2">Phosphatidylethanolamine/phosphatidyl-N-methylethanolamine N-methyltransferase</fullName>
        <ecNumber evidence="2">2.1.1.17</ecNumber>
        <ecNumber evidence="2">2.1.1.71</ecNumber>
    </submittedName>
</protein>
<dbReference type="InterPro" id="IPR029063">
    <property type="entry name" value="SAM-dependent_MTases_sf"/>
</dbReference>
<evidence type="ECO:0000259" key="1">
    <source>
        <dbReference type="Pfam" id="PF08241"/>
    </source>
</evidence>
<dbReference type="Proteomes" id="UP000537592">
    <property type="component" value="Unassembled WGS sequence"/>
</dbReference>
<sequence length="216" mass="23584">MSTIADGPDTSLMRKAYARWAPIYDLVYDGLTASARKDAVEAALACGNNILEAGVGTGLSLGDYPKSAHVIGFDISEHMLRRAAGKVEKQKLDHVRLLTVMDACRLGFPDSTFDAVVAQFLITLVPHPELALDEFMRVLRPGGEIILANHFGVSDGPIARAEEAVAPAVRKLGWSSAFKTRRIEEWAEKHAATALVEVRPAFPMGFFKIVRLRKIA</sequence>
<dbReference type="InterPro" id="IPR013216">
    <property type="entry name" value="Methyltransf_11"/>
</dbReference>
<dbReference type="Pfam" id="PF08241">
    <property type="entry name" value="Methyltransf_11"/>
    <property type="match status" value="1"/>
</dbReference>
<dbReference type="AlphaFoldDB" id="A0A7W6EE02"/>
<evidence type="ECO:0000313" key="3">
    <source>
        <dbReference type="Proteomes" id="UP000537592"/>
    </source>
</evidence>
<accession>A0A7W6EE02</accession>
<proteinExistence type="predicted"/>
<dbReference type="EC" id="2.1.1.71" evidence="2"/>
<dbReference type="GO" id="GO:0000773">
    <property type="term" value="F:phosphatidyl-N-methylethanolamine N-methyltransferase activity"/>
    <property type="evidence" value="ECO:0007669"/>
    <property type="project" value="UniProtKB-EC"/>
</dbReference>
<dbReference type="RefSeq" id="WP_183750011.1">
    <property type="nucleotide sequence ID" value="NZ_JACICC010000001.1"/>
</dbReference>
<dbReference type="SUPFAM" id="SSF53335">
    <property type="entry name" value="S-adenosyl-L-methionine-dependent methyltransferases"/>
    <property type="match status" value="1"/>
</dbReference>
<dbReference type="InterPro" id="IPR050508">
    <property type="entry name" value="Methyltransf_Superfamily"/>
</dbReference>
<keyword evidence="2" id="KW-0489">Methyltransferase</keyword>
<dbReference type="CDD" id="cd02440">
    <property type="entry name" value="AdoMet_MTases"/>
    <property type="match status" value="1"/>
</dbReference>
<keyword evidence="3" id="KW-1185">Reference proteome</keyword>
<dbReference type="Gene3D" id="3.40.50.150">
    <property type="entry name" value="Vaccinia Virus protein VP39"/>
    <property type="match status" value="1"/>
</dbReference>
<dbReference type="GO" id="GO:0032259">
    <property type="term" value="P:methylation"/>
    <property type="evidence" value="ECO:0007669"/>
    <property type="project" value="UniProtKB-KW"/>
</dbReference>
<dbReference type="PANTHER" id="PTHR42912">
    <property type="entry name" value="METHYLTRANSFERASE"/>
    <property type="match status" value="1"/>
</dbReference>